<proteinExistence type="predicted"/>
<dbReference type="Proteomes" id="UP000262583">
    <property type="component" value="Chromosome"/>
</dbReference>
<dbReference type="Gene3D" id="3.20.20.70">
    <property type="entry name" value="Aldolase class I"/>
    <property type="match status" value="1"/>
</dbReference>
<dbReference type="GO" id="GO:0051539">
    <property type="term" value="F:4 iron, 4 sulfur cluster binding"/>
    <property type="evidence" value="ECO:0007669"/>
    <property type="project" value="UniProtKB-KW"/>
</dbReference>
<dbReference type="InterPro" id="IPR007197">
    <property type="entry name" value="rSAM"/>
</dbReference>
<keyword evidence="6" id="KW-0411">Iron-sulfur</keyword>
<dbReference type="PROSITE" id="PS51318">
    <property type="entry name" value="TAT"/>
    <property type="match status" value="1"/>
</dbReference>
<name>A0A2Z4Y6L6_SUMC1</name>
<evidence type="ECO:0000256" key="4">
    <source>
        <dbReference type="ARBA" id="ARBA00022723"/>
    </source>
</evidence>
<dbReference type="SUPFAM" id="SSF102114">
    <property type="entry name" value="Radical SAM enzymes"/>
    <property type="match status" value="1"/>
</dbReference>
<dbReference type="SFLD" id="SFLDS00029">
    <property type="entry name" value="Radical_SAM"/>
    <property type="match status" value="1"/>
</dbReference>
<dbReference type="Pfam" id="PF04055">
    <property type="entry name" value="Radical_SAM"/>
    <property type="match status" value="1"/>
</dbReference>
<dbReference type="EMBL" id="CP030759">
    <property type="protein sequence ID" value="AXA36153.1"/>
    <property type="molecule type" value="Genomic_DNA"/>
</dbReference>
<dbReference type="GO" id="GO:0046872">
    <property type="term" value="F:metal ion binding"/>
    <property type="evidence" value="ECO:0007669"/>
    <property type="project" value="UniProtKB-KW"/>
</dbReference>
<gene>
    <name evidence="9" type="ORF">BRCON_1376</name>
</gene>
<dbReference type="InterPro" id="IPR006311">
    <property type="entry name" value="TAT_signal"/>
</dbReference>
<protein>
    <submittedName>
        <fullName evidence="9">Radical SAM, Pyruvate-formate lyase-activating enzyme like</fullName>
    </submittedName>
</protein>
<keyword evidence="2" id="KW-0004">4Fe-4S</keyword>
<evidence type="ECO:0000256" key="7">
    <source>
        <dbReference type="SAM" id="MobiDB-lite"/>
    </source>
</evidence>
<reference evidence="9 10" key="1">
    <citation type="submission" date="2018-05" db="EMBL/GenBank/DDBJ databases">
        <title>A metagenomic window into the 2 km-deep terrestrial subsurface aquifer revealed taxonomically and functionally diverse microbial community comprising novel uncultured bacterial lineages.</title>
        <authorList>
            <person name="Kadnikov V.V."/>
            <person name="Mardanov A.V."/>
            <person name="Beletsky A.V."/>
            <person name="Banks D."/>
            <person name="Pimenov N.V."/>
            <person name="Frank Y.A."/>
            <person name="Karnachuk O.V."/>
            <person name="Ravin N.V."/>
        </authorList>
    </citation>
    <scope>NUCLEOTIDE SEQUENCE [LARGE SCALE GENOMIC DNA]</scope>
    <source>
        <strain evidence="9">BY</strain>
    </source>
</reference>
<evidence type="ECO:0000256" key="6">
    <source>
        <dbReference type="ARBA" id="ARBA00023014"/>
    </source>
</evidence>
<dbReference type="PANTHER" id="PTHR30352">
    <property type="entry name" value="PYRUVATE FORMATE-LYASE-ACTIVATING ENZYME"/>
    <property type="match status" value="1"/>
</dbReference>
<dbReference type="InterPro" id="IPR013785">
    <property type="entry name" value="Aldolase_TIM"/>
</dbReference>
<dbReference type="NCBIfam" id="TIGR04337">
    <property type="entry name" value="AmmeMemoSam_rS"/>
    <property type="match status" value="1"/>
</dbReference>
<dbReference type="InterPro" id="IPR034457">
    <property type="entry name" value="Organic_radical-activating"/>
</dbReference>
<feature type="domain" description="Radical SAM core" evidence="8">
    <location>
        <begin position="140"/>
        <end position="377"/>
    </location>
</feature>
<dbReference type="CDD" id="cd01335">
    <property type="entry name" value="Radical_SAM"/>
    <property type="match status" value="1"/>
</dbReference>
<evidence type="ECO:0000256" key="3">
    <source>
        <dbReference type="ARBA" id="ARBA00022691"/>
    </source>
</evidence>
<accession>A0A2Z4Y6L6</accession>
<feature type="region of interest" description="Disordered" evidence="7">
    <location>
        <begin position="171"/>
        <end position="191"/>
    </location>
</feature>
<dbReference type="PROSITE" id="PS51918">
    <property type="entry name" value="RADICAL_SAM"/>
    <property type="match status" value="1"/>
</dbReference>
<sequence>MRTKLQQRRASTRLSRRKFLQFVGLGALAGCSSSTWAWLWSQASIRDATQDNPGVFKRGAPDDATFEAWRKRGWIREAEFYLKRGTTVQCSICPNRCILEPGDRSHCRTRVNRDGTLYTLAYANPCTFHIDPVEKKPLFHFLPGSRTFSLAIAGCVLRCMNCQNWEISQKRPEDTKRADGPEFRLKPGGPPPASLDELARMSLFPEDVVANARASKCEAIAYTYSEPIAWFEYTLDTAKLARAAGVRNILVTSGYIRPDPLRELAQYIDAAHVDLKGFDEETYMRLNSGHLQPVLDAILTLKSAGVWVEIINLIVPTYTDNVALIRQMCGWIAEKVGQDVPLHFSRFHPAHRLTHLPPTPVETLLAAREQARAAGLRYVYIGNVRNVPDAGTTYCPNCRKPIILRDVFTVVEQHLNDGKCEFCRTPIAGIWA</sequence>
<dbReference type="PROSITE" id="PS51257">
    <property type="entry name" value="PROKAR_LIPOPROTEIN"/>
    <property type="match status" value="1"/>
</dbReference>
<evidence type="ECO:0000313" key="9">
    <source>
        <dbReference type="EMBL" id="AXA36153.1"/>
    </source>
</evidence>
<dbReference type="InterPro" id="IPR027596">
    <property type="entry name" value="AmmeMemoSam_rS"/>
</dbReference>
<dbReference type="InterPro" id="IPR058240">
    <property type="entry name" value="rSAM_sf"/>
</dbReference>
<keyword evidence="4" id="KW-0479">Metal-binding</keyword>
<dbReference type="SFLD" id="SFLDG01101">
    <property type="entry name" value="Uncharacterised_Radical_SAM_Su"/>
    <property type="match status" value="1"/>
</dbReference>
<evidence type="ECO:0000256" key="2">
    <source>
        <dbReference type="ARBA" id="ARBA00022485"/>
    </source>
</evidence>
<feature type="compositionally biased region" description="Basic and acidic residues" evidence="7">
    <location>
        <begin position="171"/>
        <end position="185"/>
    </location>
</feature>
<keyword evidence="9" id="KW-0670">Pyruvate</keyword>
<evidence type="ECO:0000256" key="5">
    <source>
        <dbReference type="ARBA" id="ARBA00023004"/>
    </source>
</evidence>
<evidence type="ECO:0000313" key="10">
    <source>
        <dbReference type="Proteomes" id="UP000262583"/>
    </source>
</evidence>
<evidence type="ECO:0000259" key="8">
    <source>
        <dbReference type="PROSITE" id="PS51918"/>
    </source>
</evidence>
<keyword evidence="3" id="KW-0949">S-adenosyl-L-methionine</keyword>
<evidence type="ECO:0000256" key="1">
    <source>
        <dbReference type="ARBA" id="ARBA00001966"/>
    </source>
</evidence>
<keyword evidence="5" id="KW-0408">Iron</keyword>
<dbReference type="GO" id="GO:0016829">
    <property type="term" value="F:lyase activity"/>
    <property type="evidence" value="ECO:0007669"/>
    <property type="project" value="UniProtKB-KW"/>
</dbReference>
<comment type="cofactor">
    <cofactor evidence="1">
        <name>[4Fe-4S] cluster</name>
        <dbReference type="ChEBI" id="CHEBI:49883"/>
    </cofactor>
</comment>
<organism evidence="9 10">
    <name type="scientific">Sumerlaea chitinivorans</name>
    <dbReference type="NCBI Taxonomy" id="2250252"/>
    <lineage>
        <taxon>Bacteria</taxon>
        <taxon>Candidatus Sumerlaeota</taxon>
        <taxon>Candidatus Sumerlaeia</taxon>
        <taxon>Candidatus Sumerlaeales</taxon>
        <taxon>Candidatus Sumerlaeaceae</taxon>
        <taxon>Candidatus Sumerlaea</taxon>
    </lineage>
</organism>
<keyword evidence="9" id="KW-0456">Lyase</keyword>
<dbReference type="AlphaFoldDB" id="A0A2Z4Y6L6"/>
<dbReference type="KEGG" id="schv:BRCON_1376"/>
<dbReference type="PANTHER" id="PTHR30352:SF5">
    <property type="entry name" value="PYRUVATE FORMATE-LYASE 1-ACTIVATING ENZYME"/>
    <property type="match status" value="1"/>
</dbReference>